<dbReference type="Pfam" id="PF04954">
    <property type="entry name" value="SIP"/>
    <property type="match status" value="1"/>
</dbReference>
<gene>
    <name evidence="3" type="ORF">D9R14_13340</name>
</gene>
<dbReference type="InterPro" id="IPR013113">
    <property type="entry name" value="SIP_FAD-bd"/>
</dbReference>
<dbReference type="Gene3D" id="2.40.30.10">
    <property type="entry name" value="Translation factors"/>
    <property type="match status" value="1"/>
</dbReference>
<dbReference type="InterPro" id="IPR007037">
    <property type="entry name" value="SIP_rossman_dom"/>
</dbReference>
<dbReference type="PANTHER" id="PTHR30157:SF0">
    <property type="entry name" value="NADPH-DEPENDENT FERRIC-CHELATE REDUCTASE"/>
    <property type="match status" value="1"/>
</dbReference>
<dbReference type="PANTHER" id="PTHR30157">
    <property type="entry name" value="FERRIC REDUCTASE, NADPH-DEPENDENT"/>
    <property type="match status" value="1"/>
</dbReference>
<accession>A0A3L7AAZ6</accession>
<dbReference type="Pfam" id="PF09981">
    <property type="entry name" value="DUF2218"/>
    <property type="match status" value="1"/>
</dbReference>
<reference evidence="3 4" key="1">
    <citation type="submission" date="2018-10" db="EMBL/GenBank/DDBJ databases">
        <title>Xanthobacter tagetidis genome sequencing and assembly.</title>
        <authorList>
            <person name="Maclea K.S."/>
            <person name="Goen A.E."/>
            <person name="Fatima S.A."/>
        </authorList>
    </citation>
    <scope>NUCLEOTIDE SEQUENCE [LARGE SCALE GENOMIC DNA]</scope>
    <source>
        <strain evidence="3 4">ATCC 700314</strain>
    </source>
</reference>
<dbReference type="InterPro" id="IPR017938">
    <property type="entry name" value="Riboflavin_synthase-like_b-brl"/>
</dbReference>
<dbReference type="SUPFAM" id="SSF63380">
    <property type="entry name" value="Riboflavin synthase domain-like"/>
    <property type="match status" value="1"/>
</dbReference>
<proteinExistence type="inferred from homology"/>
<comment type="caution">
    <text evidence="3">The sequence shown here is derived from an EMBL/GenBank/DDBJ whole genome shotgun (WGS) entry which is preliminary data.</text>
</comment>
<keyword evidence="4" id="KW-1185">Reference proteome</keyword>
<name>A0A3L7AAZ6_9HYPH</name>
<dbReference type="CDD" id="cd06193">
    <property type="entry name" value="siderophore_interacting"/>
    <property type="match status" value="1"/>
</dbReference>
<dbReference type="InterPro" id="IPR039374">
    <property type="entry name" value="SIP_fam"/>
</dbReference>
<feature type="domain" description="FAD-binding FR-type" evidence="2">
    <location>
        <begin position="106"/>
        <end position="232"/>
    </location>
</feature>
<dbReference type="Proteomes" id="UP000269692">
    <property type="component" value="Unassembled WGS sequence"/>
</dbReference>
<dbReference type="AlphaFoldDB" id="A0A3L7AAZ6"/>
<dbReference type="RefSeq" id="WP_121623825.1">
    <property type="nucleotide sequence ID" value="NZ_JACIIW010000001.1"/>
</dbReference>
<dbReference type="EMBL" id="RCTF01000010">
    <property type="protein sequence ID" value="RLP77646.1"/>
    <property type="molecule type" value="Genomic_DNA"/>
</dbReference>
<dbReference type="InterPro" id="IPR017927">
    <property type="entry name" value="FAD-bd_FR_type"/>
</dbReference>
<dbReference type="PROSITE" id="PS51384">
    <property type="entry name" value="FAD_FR"/>
    <property type="match status" value="1"/>
</dbReference>
<dbReference type="Gene3D" id="3.40.50.80">
    <property type="entry name" value="Nucleotide-binding domain of ferredoxin-NADP reductase (FNR) module"/>
    <property type="match status" value="1"/>
</dbReference>
<dbReference type="Pfam" id="PF08021">
    <property type="entry name" value="FAD_binding_9"/>
    <property type="match status" value="1"/>
</dbReference>
<dbReference type="InterPro" id="IPR039261">
    <property type="entry name" value="FNR_nucleotide-bd"/>
</dbReference>
<protein>
    <submittedName>
        <fullName evidence="3">Siderophore-interacting protein</fullName>
    </submittedName>
</protein>
<dbReference type="OrthoDB" id="9814826at2"/>
<comment type="similarity">
    <text evidence="1">Belongs to the SIP oxidoreductase family.</text>
</comment>
<evidence type="ECO:0000313" key="4">
    <source>
        <dbReference type="Proteomes" id="UP000269692"/>
    </source>
</evidence>
<sequence>MPELLHAEARIPLADPAAAVAAFAARFADQADVARTPDGATVESPRLGRLALSAAPGVLVISCTCPTASALSFAKMAAADALLPLAGGAQAAFAWTGAGAGGGPLPFFRELKVARAFDVTPGMRRIVLAGDAAHYDTASLHVRVLIPPPGRAPVWPHADAMGRMVWPQGADALVPRVYTVREVDPARGEIAIDVALHAGPDAPTGPGAAWARAALPGARVGLLGPGGAPFVPDAFNLLAGDETALPAIARILARLPAEARALALIEVADGREEQALRSPAALEVRWLHRGGAPAGTQAIEAAVAAVALPTDMQTIRVFAGCEQAAARRLRAFLAARGLDKRQIQVAAYWRRGHEGVDIGD</sequence>
<dbReference type="GO" id="GO:0016491">
    <property type="term" value="F:oxidoreductase activity"/>
    <property type="evidence" value="ECO:0007669"/>
    <property type="project" value="InterPro"/>
</dbReference>
<organism evidence="3 4">
    <name type="scientific">Xanthobacter tagetidis</name>
    <dbReference type="NCBI Taxonomy" id="60216"/>
    <lineage>
        <taxon>Bacteria</taxon>
        <taxon>Pseudomonadati</taxon>
        <taxon>Pseudomonadota</taxon>
        <taxon>Alphaproteobacteria</taxon>
        <taxon>Hyphomicrobiales</taxon>
        <taxon>Xanthobacteraceae</taxon>
        <taxon>Xanthobacter</taxon>
    </lineage>
</organism>
<evidence type="ECO:0000313" key="3">
    <source>
        <dbReference type="EMBL" id="RLP77646.1"/>
    </source>
</evidence>
<dbReference type="Gene3D" id="3.30.310.50">
    <property type="entry name" value="Alpha-D-phosphohexomutase, C-terminal domain"/>
    <property type="match status" value="1"/>
</dbReference>
<evidence type="ECO:0000256" key="1">
    <source>
        <dbReference type="ARBA" id="ARBA00035644"/>
    </source>
</evidence>
<dbReference type="InterPro" id="IPR014543">
    <property type="entry name" value="UCP028291"/>
</dbReference>
<evidence type="ECO:0000259" key="2">
    <source>
        <dbReference type="PROSITE" id="PS51384"/>
    </source>
</evidence>